<dbReference type="Pfam" id="PF00535">
    <property type="entry name" value="Glycos_transf_2"/>
    <property type="match status" value="1"/>
</dbReference>
<keyword evidence="2" id="KW-0328">Glycosyltransferase</keyword>
<accession>A0ABZ2EMR4</accession>
<dbReference type="Gene3D" id="3.90.550.10">
    <property type="entry name" value="Spore Coat Polysaccharide Biosynthesis Protein SpsA, Chain A"/>
    <property type="match status" value="1"/>
</dbReference>
<evidence type="ECO:0000313" key="6">
    <source>
        <dbReference type="EMBL" id="WWC84498.1"/>
    </source>
</evidence>
<dbReference type="InterPro" id="IPR001173">
    <property type="entry name" value="Glyco_trans_2-like"/>
</dbReference>
<feature type="transmembrane region" description="Helical" evidence="4">
    <location>
        <begin position="288"/>
        <end position="305"/>
    </location>
</feature>
<organism evidence="6 7">
    <name type="scientific">Mycovorax composti</name>
    <dbReference type="NCBI Taxonomy" id="2962693"/>
    <lineage>
        <taxon>Bacteria</taxon>
        <taxon>Pseudomonadati</taxon>
        <taxon>Bacteroidota</taxon>
        <taxon>Chitinophagia</taxon>
        <taxon>Chitinophagales</taxon>
        <taxon>Chitinophagaceae</taxon>
        <taxon>Mycovorax</taxon>
    </lineage>
</organism>
<feature type="transmembrane region" description="Helical" evidence="4">
    <location>
        <begin position="343"/>
        <end position="366"/>
    </location>
</feature>
<protein>
    <recommendedName>
        <fullName evidence="5">Glycosyltransferase 2-like domain-containing protein</fullName>
    </recommendedName>
</protein>
<dbReference type="EMBL" id="CP144143">
    <property type="protein sequence ID" value="WWC84498.1"/>
    <property type="molecule type" value="Genomic_DNA"/>
</dbReference>
<proteinExistence type="inferred from homology"/>
<dbReference type="PANTHER" id="PTHR43630">
    <property type="entry name" value="POLY-BETA-1,6-N-ACETYL-D-GLUCOSAMINE SYNTHASE"/>
    <property type="match status" value="1"/>
</dbReference>
<keyword evidence="4" id="KW-0472">Membrane</keyword>
<feature type="transmembrane region" description="Helical" evidence="4">
    <location>
        <begin position="311"/>
        <end position="331"/>
    </location>
</feature>
<reference evidence="7" key="1">
    <citation type="submission" date="2024-01" db="EMBL/GenBank/DDBJ databases">
        <title>Mycovorax composti gen. nov. sp. nov., a member of the family Chitinophagaceae isolated from button mushroom compost.</title>
        <authorList>
            <person name="Thai M."/>
            <person name="Bell T.L."/>
            <person name="Kertesz M.A."/>
        </authorList>
    </citation>
    <scope>NUCLEOTIDE SEQUENCE [LARGE SCALE GENOMIC DNA]</scope>
    <source>
        <strain evidence="7">C216</strain>
    </source>
</reference>
<keyword evidence="4" id="KW-1133">Transmembrane helix</keyword>
<evidence type="ECO:0000256" key="1">
    <source>
        <dbReference type="ARBA" id="ARBA00006739"/>
    </source>
</evidence>
<dbReference type="InterPro" id="IPR029044">
    <property type="entry name" value="Nucleotide-diphossugar_trans"/>
</dbReference>
<comment type="similarity">
    <text evidence="1">Belongs to the glycosyltransferase 2 family.</text>
</comment>
<name>A0ABZ2EMR4_9BACT</name>
<evidence type="ECO:0000256" key="4">
    <source>
        <dbReference type="SAM" id="Phobius"/>
    </source>
</evidence>
<dbReference type="RefSeq" id="WP_409965889.1">
    <property type="nucleotide sequence ID" value="NZ_CP144143.1"/>
</dbReference>
<keyword evidence="4" id="KW-0812">Transmembrane</keyword>
<feature type="domain" description="Glycosyltransferase 2-like" evidence="5">
    <location>
        <begin position="49"/>
        <end position="166"/>
    </location>
</feature>
<keyword evidence="3" id="KW-0808">Transferase</keyword>
<dbReference type="Proteomes" id="UP001321305">
    <property type="component" value="Chromosome"/>
</dbReference>
<dbReference type="SUPFAM" id="SSF53448">
    <property type="entry name" value="Nucleotide-diphospho-sugar transferases"/>
    <property type="match status" value="1"/>
</dbReference>
<evidence type="ECO:0000256" key="3">
    <source>
        <dbReference type="ARBA" id="ARBA00022679"/>
    </source>
</evidence>
<feature type="transmembrane region" description="Helical" evidence="4">
    <location>
        <begin position="6"/>
        <end position="26"/>
    </location>
</feature>
<evidence type="ECO:0000313" key="7">
    <source>
        <dbReference type="Proteomes" id="UP001321305"/>
    </source>
</evidence>
<sequence length="373" mass="43815">MLFSTAYIIFLLLAFFSFCLIFYYLFFFARLAFYKTPTSEAAPPPAPYSIIVCARNEQYNLEKNIPHLLQQQYTNEYEVLVVNDNSEDNTKHVMQWLSRNYSRLRVINLEKQHKESVGKKYPLSIGIREARNEHLLLTDADCVPASPLWAAHMQSAYYKSEIEIVLGYGAYEKHPGLLNKIIRWETFHSALQYLSYALAGVPYMGVGRNLSYKKTLFNKHKGFASINYIPGGDDDLFISKAATRRNTAIMIEPQAHTISVPKKKWKEWRHQKTRHYSTSKYYKFKHKLLLGLYSLSHFLFYPLLIATALLYNWQVALGILIVKSAVQYFIFSKAMKKLNEIDLQGWILLMDVWMFFYYLFFAPTLWKKEKKTW</sequence>
<keyword evidence="7" id="KW-1185">Reference proteome</keyword>
<dbReference type="PANTHER" id="PTHR43630:SF1">
    <property type="entry name" value="POLY-BETA-1,6-N-ACETYL-D-GLUCOSAMINE SYNTHASE"/>
    <property type="match status" value="1"/>
</dbReference>
<gene>
    <name evidence="6" type="ORF">PIECOFPK_02237</name>
</gene>
<evidence type="ECO:0000259" key="5">
    <source>
        <dbReference type="Pfam" id="PF00535"/>
    </source>
</evidence>
<evidence type="ECO:0000256" key="2">
    <source>
        <dbReference type="ARBA" id="ARBA00022676"/>
    </source>
</evidence>